<evidence type="ECO:0000313" key="1">
    <source>
        <dbReference type="EMBL" id="KKL07139.1"/>
    </source>
</evidence>
<dbReference type="EMBL" id="LAZR01043414">
    <property type="protein sequence ID" value="KKL07139.1"/>
    <property type="molecule type" value="Genomic_DNA"/>
</dbReference>
<gene>
    <name evidence="3" type="ORF">LCGC14_2231790</name>
    <name evidence="2" type="ORF">LCGC14_2393930</name>
    <name evidence="1" type="ORF">LCGC14_2589020</name>
</gene>
<name>A0A0F9FKM6_9ZZZZ</name>
<proteinExistence type="predicted"/>
<comment type="caution">
    <text evidence="3">The sequence shown here is derived from an EMBL/GenBank/DDBJ whole genome shotgun (WGS) entry which is preliminary data.</text>
</comment>
<dbReference type="AlphaFoldDB" id="A0A0F9FKM6"/>
<sequence length="64" mass="7432">MARMRVIAVNMWGEGGVQVNYQLVPLKERAYEVTFTEMAMPENAEEFARLMAIRLYEEFDVKAS</sequence>
<protein>
    <submittedName>
        <fullName evidence="3">Uncharacterized protein</fullName>
    </submittedName>
</protein>
<accession>A0A0F9FKM6</accession>
<reference evidence="3" key="1">
    <citation type="journal article" date="2015" name="Nature">
        <title>Complex archaea that bridge the gap between prokaryotes and eukaryotes.</title>
        <authorList>
            <person name="Spang A."/>
            <person name="Saw J.H."/>
            <person name="Jorgensen S.L."/>
            <person name="Zaremba-Niedzwiedzka K."/>
            <person name="Martijn J."/>
            <person name="Lind A.E."/>
            <person name="van Eijk R."/>
            <person name="Schleper C."/>
            <person name="Guy L."/>
            <person name="Ettema T.J."/>
        </authorList>
    </citation>
    <scope>NUCLEOTIDE SEQUENCE</scope>
</reference>
<evidence type="ECO:0000313" key="2">
    <source>
        <dbReference type="EMBL" id="KKL26574.1"/>
    </source>
</evidence>
<dbReference type="EMBL" id="LAZR01030040">
    <property type="protein sequence ID" value="KKL57800.1"/>
    <property type="molecule type" value="Genomic_DNA"/>
</dbReference>
<organism evidence="3">
    <name type="scientific">marine sediment metagenome</name>
    <dbReference type="NCBI Taxonomy" id="412755"/>
    <lineage>
        <taxon>unclassified sequences</taxon>
        <taxon>metagenomes</taxon>
        <taxon>ecological metagenomes</taxon>
    </lineage>
</organism>
<dbReference type="EMBL" id="LAZR01035793">
    <property type="protein sequence ID" value="KKL26574.1"/>
    <property type="molecule type" value="Genomic_DNA"/>
</dbReference>
<evidence type="ECO:0000313" key="3">
    <source>
        <dbReference type="EMBL" id="KKL57800.1"/>
    </source>
</evidence>